<evidence type="ECO:0000256" key="1">
    <source>
        <dbReference type="ARBA" id="ARBA00005125"/>
    </source>
</evidence>
<dbReference type="HOGENOM" id="CLU_007383_6_1_5"/>
<dbReference type="eggNOG" id="COG0702">
    <property type="taxonomic scope" value="Bacteria"/>
</dbReference>
<feature type="domain" description="Ketoreductase" evidence="3">
    <location>
        <begin position="1"/>
        <end position="142"/>
    </location>
</feature>
<organism evidence="4 5">
    <name type="scientific">Erythrobacter litoralis (strain HTCC2594)</name>
    <dbReference type="NCBI Taxonomy" id="314225"/>
    <lineage>
        <taxon>Bacteria</taxon>
        <taxon>Pseudomonadati</taxon>
        <taxon>Pseudomonadota</taxon>
        <taxon>Alphaproteobacteria</taxon>
        <taxon>Sphingomonadales</taxon>
        <taxon>Erythrobacteraceae</taxon>
        <taxon>Erythrobacter/Porphyrobacter group</taxon>
        <taxon>Erythrobacter</taxon>
    </lineage>
</organism>
<dbReference type="PANTHER" id="PTHR43000">
    <property type="entry name" value="DTDP-D-GLUCOSE 4,6-DEHYDRATASE-RELATED"/>
    <property type="match status" value="1"/>
</dbReference>
<proteinExistence type="inferred from homology"/>
<gene>
    <name evidence="4" type="ordered locus">ELI_01865</name>
</gene>
<dbReference type="SMART" id="SM00822">
    <property type="entry name" value="PKS_KR"/>
    <property type="match status" value="1"/>
</dbReference>
<comment type="pathway">
    <text evidence="1">Bacterial outer membrane biogenesis; LPS O-antigen biosynthesis.</text>
</comment>
<name>Q2NCX6_ERYLH</name>
<keyword evidence="5" id="KW-1185">Reference proteome</keyword>
<dbReference type="SUPFAM" id="SSF51735">
    <property type="entry name" value="NAD(P)-binding Rossmann-fold domains"/>
    <property type="match status" value="1"/>
</dbReference>
<dbReference type="OrthoDB" id="9814124at2"/>
<dbReference type="AlphaFoldDB" id="Q2NCX6"/>
<dbReference type="EMBL" id="CP000157">
    <property type="protein sequence ID" value="ABC62465.1"/>
    <property type="molecule type" value="Genomic_DNA"/>
</dbReference>
<sequence>MTIAITGGTGFVGQALIDLAERKGVKLRSLARRIPEDRRGVDWVQGDLADPAALAKLVDGADAVIHIAGQVRARNPGEFEAANVTGTLNVIEAALDAHVPRFVFVSSLAAREPALSAYGASKLRAEKLVAASGLDWTIVRPPAVYGPRDGEMLDLFEMATMNVVPMPKQGHASLIHVGDLARLLLAVLPSGEATTGRIFEPDDGKQGGWEHRELALAIGWAVGKRPFVPRLSKGMLAFAAKLDGLLRRDEAKLTPDRVGYMCHPDWVSDPAARPPRELWQPKIPTREGLKASAKWYRDNKWL</sequence>
<dbReference type="InterPro" id="IPR036291">
    <property type="entry name" value="NAD(P)-bd_dom_sf"/>
</dbReference>
<comment type="similarity">
    <text evidence="2">Belongs to the NAD(P)-dependent epimerase/dehydratase family.</text>
</comment>
<dbReference type="Pfam" id="PF01370">
    <property type="entry name" value="Epimerase"/>
    <property type="match status" value="1"/>
</dbReference>
<dbReference type="Proteomes" id="UP000008808">
    <property type="component" value="Chromosome"/>
</dbReference>
<evidence type="ECO:0000259" key="3">
    <source>
        <dbReference type="SMART" id="SM00822"/>
    </source>
</evidence>
<dbReference type="STRING" id="314225.ELI_01865"/>
<dbReference type="RefSeq" id="WP_011413341.1">
    <property type="nucleotide sequence ID" value="NC_007722.1"/>
</dbReference>
<dbReference type="KEGG" id="eli:ELI_01865"/>
<dbReference type="Gene3D" id="3.40.50.720">
    <property type="entry name" value="NAD(P)-binding Rossmann-like Domain"/>
    <property type="match status" value="1"/>
</dbReference>
<evidence type="ECO:0000256" key="2">
    <source>
        <dbReference type="ARBA" id="ARBA00007637"/>
    </source>
</evidence>
<accession>Q2NCX6</accession>
<reference evidence="5" key="1">
    <citation type="journal article" date="2009" name="J. Bacteriol.">
        <title>Complete genome sequence of Erythrobacter litoralis HTCC2594.</title>
        <authorList>
            <person name="Oh H.M."/>
            <person name="Giovannoni S.J."/>
            <person name="Ferriera S."/>
            <person name="Johnson J."/>
            <person name="Cho J.C."/>
        </authorList>
    </citation>
    <scope>NUCLEOTIDE SEQUENCE [LARGE SCALE GENOMIC DNA]</scope>
    <source>
        <strain evidence="5">HTCC2594</strain>
    </source>
</reference>
<evidence type="ECO:0000313" key="5">
    <source>
        <dbReference type="Proteomes" id="UP000008808"/>
    </source>
</evidence>
<evidence type="ECO:0000313" key="4">
    <source>
        <dbReference type="EMBL" id="ABC62465.1"/>
    </source>
</evidence>
<dbReference type="InterPro" id="IPR001509">
    <property type="entry name" value="Epimerase_deHydtase"/>
</dbReference>
<protein>
    <submittedName>
        <fullName evidence="4">Predicted nucleoside-diphosphate-sugar epimerase</fullName>
    </submittedName>
</protein>
<dbReference type="InterPro" id="IPR057326">
    <property type="entry name" value="KR_dom"/>
</dbReference>